<organism evidence="1 2">
    <name type="scientific">Chlorobium ferrooxidans DSM 13031</name>
    <dbReference type="NCBI Taxonomy" id="377431"/>
    <lineage>
        <taxon>Bacteria</taxon>
        <taxon>Pseudomonadati</taxon>
        <taxon>Chlorobiota</taxon>
        <taxon>Chlorobiia</taxon>
        <taxon>Chlorobiales</taxon>
        <taxon>Chlorobiaceae</taxon>
        <taxon>Chlorobium/Pelodictyon group</taxon>
        <taxon>Chlorobium</taxon>
    </lineage>
</organism>
<reference evidence="1 2" key="2">
    <citation type="submission" date="2006-07" db="EMBL/GenBank/DDBJ databases">
        <title>Sequencing of the draft genome and assembly of Chlorobium ferroxidans DSM 13031.</title>
        <authorList>
            <consortium name="US DOE Joint Genome Institute (JGI-PGF)"/>
            <person name="Copeland A."/>
            <person name="Lucas S."/>
            <person name="Lapidus A."/>
            <person name="Barry K."/>
            <person name="Glavina del Rio T."/>
            <person name="Dalin E."/>
            <person name="Tice H."/>
            <person name="Bruce D."/>
            <person name="Pitluck S."/>
            <person name="Richardson P."/>
        </authorList>
    </citation>
    <scope>NUCLEOTIDE SEQUENCE [LARGE SCALE GENOMIC DNA]</scope>
    <source>
        <strain evidence="1 2">DSM 13031</strain>
    </source>
</reference>
<sequence length="142" mass="15307">MVFRHTIKGMATLALFVSLLSTGNTLRAKELECNINNGPCTLVSGGRTVTIDIEPKPVSPMQELSFSVTIAPCDALPEKLLLDLSMPGMMMGKNQVTLARTAGCTYRGKGVIVRCMSGRTLWQATLLSATLDNPAFIFNVSK</sequence>
<keyword evidence="2" id="KW-1185">Reference proteome</keyword>
<accession>Q0YUT3</accession>
<evidence type="ECO:0000313" key="2">
    <source>
        <dbReference type="Proteomes" id="UP000004162"/>
    </source>
</evidence>
<name>Q0YUT3_9CHLB</name>
<dbReference type="Proteomes" id="UP000004162">
    <property type="component" value="Unassembled WGS sequence"/>
</dbReference>
<reference evidence="1 2" key="1">
    <citation type="submission" date="2006-07" db="EMBL/GenBank/DDBJ databases">
        <title>Annotation of the draft genome assembly of Chlorobium ferroxidans DSM 13031.</title>
        <authorList>
            <consortium name="US DOE Joint Genome Institute (JGI-ORNL)"/>
            <person name="Larimer F."/>
            <person name="Land M."/>
            <person name="Hauser L."/>
        </authorList>
    </citation>
    <scope>NUCLEOTIDE SEQUENCE [LARGE SCALE GENOMIC DNA]</scope>
    <source>
        <strain evidence="1 2">DSM 13031</strain>
    </source>
</reference>
<gene>
    <name evidence="1" type="ORF">CferDRAFT_1960</name>
</gene>
<comment type="caution">
    <text evidence="1">The sequence shown here is derived from an EMBL/GenBank/DDBJ whole genome shotgun (WGS) entry which is preliminary data.</text>
</comment>
<dbReference type="AlphaFoldDB" id="Q0YUT3"/>
<evidence type="ECO:0000313" key="1">
    <source>
        <dbReference type="EMBL" id="EAT59953.1"/>
    </source>
</evidence>
<dbReference type="EMBL" id="AASE01000001">
    <property type="protein sequence ID" value="EAT59953.1"/>
    <property type="molecule type" value="Genomic_DNA"/>
</dbReference>
<protein>
    <submittedName>
        <fullName evidence="1">Uncharacterized protein</fullName>
    </submittedName>
</protein>
<dbReference type="OrthoDB" id="595100at2"/>
<proteinExistence type="predicted"/>